<protein>
    <submittedName>
        <fullName evidence="2">Uncharacterized protein YjbI with pentapeptide repeats</fullName>
    </submittedName>
</protein>
<dbReference type="InterPro" id="IPR051082">
    <property type="entry name" value="Pentapeptide-BTB/POZ_domain"/>
</dbReference>
<dbReference type="InterPro" id="IPR018683">
    <property type="entry name" value="DUF2169"/>
</dbReference>
<reference evidence="2 3" key="1">
    <citation type="submission" date="2023-07" db="EMBL/GenBank/DDBJ databases">
        <title>Genomic Encyclopedia of Type Strains, Phase IV (KMG-IV): sequencing the most valuable type-strain genomes for metagenomic binning, comparative biology and taxonomic classification.</title>
        <authorList>
            <person name="Goeker M."/>
        </authorList>
    </citation>
    <scope>NUCLEOTIDE SEQUENCE [LARGE SCALE GENOMIC DNA]</scope>
    <source>
        <strain evidence="2 3">DSM 19562</strain>
    </source>
</reference>
<dbReference type="Gene3D" id="2.160.20.80">
    <property type="entry name" value="E3 ubiquitin-protein ligase SopA"/>
    <property type="match status" value="2"/>
</dbReference>
<evidence type="ECO:0000313" key="2">
    <source>
        <dbReference type="EMBL" id="MDQ0442982.1"/>
    </source>
</evidence>
<feature type="domain" description="DUF2169" evidence="1">
    <location>
        <begin position="25"/>
        <end position="303"/>
    </location>
</feature>
<dbReference type="RefSeq" id="WP_238252613.1">
    <property type="nucleotide sequence ID" value="NZ_BPQX01000056.1"/>
</dbReference>
<dbReference type="InterPro" id="IPR001646">
    <property type="entry name" value="5peptide_repeat"/>
</dbReference>
<name>A0ABU0HKY8_9HYPH</name>
<gene>
    <name evidence="2" type="ORF">QO016_002479</name>
</gene>
<dbReference type="EMBL" id="JAUSVV010000004">
    <property type="protein sequence ID" value="MDQ0442982.1"/>
    <property type="molecule type" value="Genomic_DNA"/>
</dbReference>
<accession>A0ABU0HKY8</accession>
<sequence length="1052" mass="111565">MALLIKPRSLGVMTKAERRPPGASLVLSAFGMFDLAAPDRRRFEGEQALWMLVAKELPPGRVFDIGLPKPQAEVLVAGHAAAAAGRPVPRMGLSWTFGGRSKSLLVTGDRFWRMADGTAVSTEPRPFLQMPLIPARCFGGPGHAGNPEGTGFRASERLLAQETVALPNIEIPDAAIRAVGDVPPSAAFGPMAPDDPRRLRHAGTYGSEWLKTRAPGLAADADPRLFLFAPEDQRLPRHLAGDEAYALSHFAADSPEISATLPGFRVRCFVGWVDPGKPVVEVPLRIDTLWLVAGARRGILVYRGALPVEDFEARDVADTLFVYESAEDEPLPAAHYLRIRDLRLDPENGHKHAFSEHQLAPPLAPEELEARAARRKEIAAARLAKWRDDQAWLQEKMLKDSGLPRELWPAMEMPEPEDHGIPMPLPEELASGEIDLAEILDAMEAASARIEASMRDMEKQAAPLLAASAEITSGQAGPEAIDRLFAALGQPGTAAEIDAGLAGMPDLSELLPEGDARSDVLDKVEALADWRTAMLDAANPKVDEVRQLELARARFLGLPEGRPFAELRSQAGDIAFPDIDGLLDLAALPEGAELPPPEPPDAALDRILNLIAETPEVPAGTGETIVGAFADIDDGLRRSFPNLGAGPGGALAALSALAGPQAPPPKDPAAAIAQAKAELAAVPATLEAALDEAEPRLIESMTEMRRRSPEPVAPERPLTPAVARSLGELILAEARGGLNLAGRDLAGADLRGFDLSGLDLSGAMLERACLDGARLAGSRLTGATLCGASLVGTDLSGCDLGQANLCKVDGREARFAGARIVGASLFGAGFPAAVFDGAEIEDFSAMRMAFDGASFRQVHLRQGSFMQCSLPGTDWTGASVEKVSFMDVDCTGIGFGGARLFEVGFLQVRAAGAEFGEADLGSVIFAGEADLREARFQRITSRQLSFQKADLTGASFERARLDGSCFIETRLSRANFRAASLRQALLSHNDLGGADLATANLFEAQLNRADLSGALLRSANLYGADLADAALAGADFTRANLGGTRLENPSDG</sequence>
<dbReference type="Pfam" id="PF00805">
    <property type="entry name" value="Pentapeptide"/>
    <property type="match status" value="4"/>
</dbReference>
<keyword evidence="3" id="KW-1185">Reference proteome</keyword>
<evidence type="ECO:0000313" key="3">
    <source>
        <dbReference type="Proteomes" id="UP001236369"/>
    </source>
</evidence>
<dbReference type="PANTHER" id="PTHR14136:SF17">
    <property type="entry name" value="BTB_POZ DOMAIN-CONTAINING PROTEIN KCTD9"/>
    <property type="match status" value="1"/>
</dbReference>
<dbReference type="Pfam" id="PF09937">
    <property type="entry name" value="DUF2169"/>
    <property type="match status" value="1"/>
</dbReference>
<comment type="caution">
    <text evidence="2">The sequence shown here is derived from an EMBL/GenBank/DDBJ whole genome shotgun (WGS) entry which is preliminary data.</text>
</comment>
<dbReference type="Proteomes" id="UP001236369">
    <property type="component" value="Unassembled WGS sequence"/>
</dbReference>
<evidence type="ECO:0000259" key="1">
    <source>
        <dbReference type="Pfam" id="PF09937"/>
    </source>
</evidence>
<organism evidence="2 3">
    <name type="scientific">Methylobacterium persicinum</name>
    <dbReference type="NCBI Taxonomy" id="374426"/>
    <lineage>
        <taxon>Bacteria</taxon>
        <taxon>Pseudomonadati</taxon>
        <taxon>Pseudomonadota</taxon>
        <taxon>Alphaproteobacteria</taxon>
        <taxon>Hyphomicrobiales</taxon>
        <taxon>Methylobacteriaceae</taxon>
        <taxon>Methylobacterium</taxon>
    </lineage>
</organism>
<dbReference type="PANTHER" id="PTHR14136">
    <property type="entry name" value="BTB_POZ DOMAIN-CONTAINING PROTEIN KCTD9"/>
    <property type="match status" value="1"/>
</dbReference>
<dbReference type="SUPFAM" id="SSF141571">
    <property type="entry name" value="Pentapeptide repeat-like"/>
    <property type="match status" value="3"/>
</dbReference>
<proteinExistence type="predicted"/>